<proteinExistence type="predicted"/>
<evidence type="ECO:0000256" key="1">
    <source>
        <dbReference type="SAM" id="Phobius"/>
    </source>
</evidence>
<gene>
    <name evidence="3" type="ORF">C8P64_1504</name>
</gene>
<dbReference type="Pfam" id="PF02517">
    <property type="entry name" value="Rce1-like"/>
    <property type="match status" value="1"/>
</dbReference>
<evidence type="ECO:0000259" key="2">
    <source>
        <dbReference type="Pfam" id="PF02517"/>
    </source>
</evidence>
<dbReference type="GO" id="GO:0004175">
    <property type="term" value="F:endopeptidase activity"/>
    <property type="evidence" value="ECO:0007669"/>
    <property type="project" value="UniProtKB-ARBA"/>
</dbReference>
<sequence>METVDIILLSYGGYFGLSYLSYQLKVVKIGDAIIRDLGFKIINLRHLLGIVLFSLPVILYFDKVAFLLKENPFQQSWSMLGILALAIIAIKISTAEARRKKLGFRDPKFSINKGLIYIVIRLIFLFCYELFFRGVLFIFCLELIGLIPSILINIFLYALIHITDSKKEIVGSIPFGILLCFFTYYTGSIWPAFLIHAALSLGFETILINRSLTKIQKS</sequence>
<evidence type="ECO:0000313" key="3">
    <source>
        <dbReference type="EMBL" id="PTX42981.1"/>
    </source>
</evidence>
<feature type="transmembrane region" description="Helical" evidence="1">
    <location>
        <begin position="114"/>
        <end position="131"/>
    </location>
</feature>
<dbReference type="GO" id="GO:0006508">
    <property type="term" value="P:proteolysis"/>
    <property type="evidence" value="ECO:0007669"/>
    <property type="project" value="UniProtKB-KW"/>
</dbReference>
<name>A0A2T6AGP5_9FLAO</name>
<keyword evidence="3" id="KW-0645">Protease</keyword>
<keyword evidence="1" id="KW-0812">Transmembrane</keyword>
<dbReference type="OrthoDB" id="978156at2"/>
<dbReference type="EMBL" id="QBKQ01000002">
    <property type="protein sequence ID" value="PTX42981.1"/>
    <property type="molecule type" value="Genomic_DNA"/>
</dbReference>
<dbReference type="Proteomes" id="UP000244174">
    <property type="component" value="Unassembled WGS sequence"/>
</dbReference>
<feature type="domain" description="CAAX prenyl protease 2/Lysostaphin resistance protein A-like" evidence="2">
    <location>
        <begin position="116"/>
        <end position="199"/>
    </location>
</feature>
<reference evidence="3 4" key="1">
    <citation type="submission" date="2018-04" db="EMBL/GenBank/DDBJ databases">
        <title>Genomic Encyclopedia of Archaeal and Bacterial Type Strains, Phase II (KMG-II): from individual species to whole genera.</title>
        <authorList>
            <person name="Goeker M."/>
        </authorList>
    </citation>
    <scope>NUCLEOTIDE SEQUENCE [LARGE SCALE GENOMIC DNA]</scope>
    <source>
        <strain evidence="3 4">DSM 23082</strain>
    </source>
</reference>
<feature type="transmembrane region" description="Helical" evidence="1">
    <location>
        <begin position="73"/>
        <end position="93"/>
    </location>
</feature>
<feature type="transmembrane region" description="Helical" evidence="1">
    <location>
        <begin position="137"/>
        <end position="160"/>
    </location>
</feature>
<keyword evidence="1" id="KW-0472">Membrane</keyword>
<feature type="transmembrane region" description="Helical" evidence="1">
    <location>
        <begin position="169"/>
        <end position="187"/>
    </location>
</feature>
<dbReference type="RefSeq" id="WP_108171447.1">
    <property type="nucleotide sequence ID" value="NZ_QBKQ01000002.1"/>
</dbReference>
<protein>
    <submittedName>
        <fullName evidence="3">CAAX prenyl protease-like protein</fullName>
    </submittedName>
</protein>
<accession>A0A2T6AGP5</accession>
<keyword evidence="4" id="KW-1185">Reference proteome</keyword>
<keyword evidence="3" id="KW-0378">Hydrolase</keyword>
<feature type="transmembrane region" description="Helical" evidence="1">
    <location>
        <begin position="42"/>
        <end position="61"/>
    </location>
</feature>
<keyword evidence="1" id="KW-1133">Transmembrane helix</keyword>
<organism evidence="3 4">
    <name type="scientific">Christiangramia gaetbulicola</name>
    <dbReference type="NCBI Taxonomy" id="703340"/>
    <lineage>
        <taxon>Bacteria</taxon>
        <taxon>Pseudomonadati</taxon>
        <taxon>Bacteroidota</taxon>
        <taxon>Flavobacteriia</taxon>
        <taxon>Flavobacteriales</taxon>
        <taxon>Flavobacteriaceae</taxon>
        <taxon>Christiangramia</taxon>
    </lineage>
</organism>
<dbReference type="InterPro" id="IPR003675">
    <property type="entry name" value="Rce1/LyrA-like_dom"/>
</dbReference>
<evidence type="ECO:0000313" key="4">
    <source>
        <dbReference type="Proteomes" id="UP000244174"/>
    </source>
</evidence>
<feature type="transmembrane region" description="Helical" evidence="1">
    <location>
        <begin position="6"/>
        <end position="22"/>
    </location>
</feature>
<dbReference type="GO" id="GO:0080120">
    <property type="term" value="P:CAAX-box protein maturation"/>
    <property type="evidence" value="ECO:0007669"/>
    <property type="project" value="UniProtKB-ARBA"/>
</dbReference>
<dbReference type="AlphaFoldDB" id="A0A2T6AGP5"/>
<comment type="caution">
    <text evidence="3">The sequence shown here is derived from an EMBL/GenBank/DDBJ whole genome shotgun (WGS) entry which is preliminary data.</text>
</comment>